<gene>
    <name evidence="2" type="ordered locus">plu1722</name>
</gene>
<evidence type="ECO:0000313" key="3">
    <source>
        <dbReference type="Proteomes" id="UP000002514"/>
    </source>
</evidence>
<sequence length="239" mass="27121">MTNKILADIYGRGWAFPPQFFIGERIPYEDYSSDLNKYLSEKKIEAEQIVKIQACIKESVMCYDFHAKITSTQVSKQTNLPNPLNILVTYTLGDSEISQKIQGVLRVSQDDPPQFSIKDNSRTGIAIAEGTQNVLQSINILFLTEPGERIMREDYGCGLNDYLFANISDELMTDIQTHIEERVLRYEPRAEITSIQVNQRTNLPSTLHVQVTYALRGSDINQQIEGVLEVNEGRVQVSL</sequence>
<dbReference type="KEGG" id="plu:plu1722"/>
<dbReference type="eggNOG" id="COG3628">
    <property type="taxonomic scope" value="Bacteria"/>
</dbReference>
<accession>Q7MB49</accession>
<dbReference type="STRING" id="243265.plu1722"/>
<dbReference type="AlphaFoldDB" id="Q7MB49"/>
<organism evidence="2 3">
    <name type="scientific">Photorhabdus laumondii subsp. laumondii (strain DSM 15139 / CIP 105565 / TT01)</name>
    <name type="common">Photorhabdus luminescens subsp. laumondii</name>
    <dbReference type="NCBI Taxonomy" id="243265"/>
    <lineage>
        <taxon>Bacteria</taxon>
        <taxon>Pseudomonadati</taxon>
        <taxon>Pseudomonadota</taxon>
        <taxon>Gammaproteobacteria</taxon>
        <taxon>Enterobacterales</taxon>
        <taxon>Morganellaceae</taxon>
        <taxon>Photorhabdus</taxon>
    </lineage>
</organism>
<feature type="domain" description="IraD/Gp25-like" evidence="1">
    <location>
        <begin position="129"/>
        <end position="218"/>
    </location>
</feature>
<dbReference type="HOGENOM" id="CLU_1160238_0_0_6"/>
<evidence type="ECO:0000259" key="1">
    <source>
        <dbReference type="Pfam" id="PF04965"/>
    </source>
</evidence>
<dbReference type="EMBL" id="BX571864">
    <property type="protein sequence ID" value="CAE14015.1"/>
    <property type="molecule type" value="Genomic_DNA"/>
</dbReference>
<protein>
    <submittedName>
        <fullName evidence="2">Photorhabdus luminescens subsp. laumondii TTO1 complete genome segment 6/17</fullName>
    </submittedName>
</protein>
<name>Q7MB49_PHOLL</name>
<dbReference type="InterPro" id="IPR007048">
    <property type="entry name" value="IraD/Gp25-like"/>
</dbReference>
<dbReference type="SUPFAM" id="SSF160719">
    <property type="entry name" value="gpW/gp25-like"/>
    <property type="match status" value="1"/>
</dbReference>
<dbReference type="Proteomes" id="UP000002514">
    <property type="component" value="Chromosome"/>
</dbReference>
<reference evidence="3" key="1">
    <citation type="journal article" date="2003" name="Nat. Biotechnol.">
        <title>The genome sequence of the entomopathogenic bacterium Photorhabdus luminescens.</title>
        <authorList>
            <person name="Duchaud E."/>
            <person name="Rusniok C."/>
            <person name="Frangeul L."/>
            <person name="Buchrieser C."/>
            <person name="Givaudan A."/>
            <person name="Taourit S."/>
            <person name="Bocs S."/>
            <person name="Boursaux-Eude C."/>
            <person name="Chandler M."/>
            <person name="Charles J.-F."/>
            <person name="Dassa E."/>
            <person name="Derose R."/>
            <person name="Derzelle S."/>
            <person name="Freyssinet G."/>
            <person name="Gaudriault S."/>
            <person name="Medigue C."/>
            <person name="Lanois A."/>
            <person name="Powell K."/>
            <person name="Siguier P."/>
            <person name="Vincent R."/>
            <person name="Wingate V."/>
            <person name="Zouine M."/>
            <person name="Glaser P."/>
            <person name="Boemare N."/>
            <person name="Danchin A."/>
            <person name="Kunst F."/>
        </authorList>
    </citation>
    <scope>NUCLEOTIDE SEQUENCE [LARGE SCALE GENOMIC DNA]</scope>
    <source>
        <strain evidence="3">DSM 15139 / CIP 105565 / TT01</strain>
    </source>
</reference>
<dbReference type="Pfam" id="PF04965">
    <property type="entry name" value="GPW_gp25"/>
    <property type="match status" value="1"/>
</dbReference>
<evidence type="ECO:0000313" key="2">
    <source>
        <dbReference type="EMBL" id="CAE14015.1"/>
    </source>
</evidence>
<proteinExistence type="predicted"/>
<dbReference type="Gene3D" id="3.10.450.40">
    <property type="match status" value="1"/>
</dbReference>
<keyword evidence="3" id="KW-1185">Reference proteome</keyword>